<feature type="chain" id="PRO_5034946932" evidence="2">
    <location>
        <begin position="22"/>
        <end position="336"/>
    </location>
</feature>
<proteinExistence type="predicted"/>
<sequence>MRSITFFAAFTATLLLGVVGASPVRRQDGDADCDSTDSGGGVEARYVDDHSGGKWPILPRALLVGGSGNAAVGGGGATAQGTANPVVLANTVVAQAQATAGANANTNSNVSANVNTTPNTTTNTNANVNANANTGTTGGSTNSVSDAQSSLSSLTSILGSLSGIINPLLTTVTSLLGSGSGSGALGGLTGILGGGSGGGSSGGSNSGVNLGNAQSALSALPALFQRATSTIPASGTYPQLAWNMNQVSNALASTLSGLNLGGGSTGSSSLTSANLPSGLDIGQLSSSLTNLLSTYTGLLRAVATVSGSQQTSVISNATPNLNTLQQAITALQGLKQ</sequence>
<organism evidence="3 4">
    <name type="scientific">Mycena chlorophos</name>
    <name type="common">Agaric fungus</name>
    <name type="synonym">Agaricus chlorophos</name>
    <dbReference type="NCBI Taxonomy" id="658473"/>
    <lineage>
        <taxon>Eukaryota</taxon>
        <taxon>Fungi</taxon>
        <taxon>Dikarya</taxon>
        <taxon>Basidiomycota</taxon>
        <taxon>Agaricomycotina</taxon>
        <taxon>Agaricomycetes</taxon>
        <taxon>Agaricomycetidae</taxon>
        <taxon>Agaricales</taxon>
        <taxon>Marasmiineae</taxon>
        <taxon>Mycenaceae</taxon>
        <taxon>Mycena</taxon>
    </lineage>
</organism>
<feature type="signal peptide" evidence="2">
    <location>
        <begin position="1"/>
        <end position="21"/>
    </location>
</feature>
<dbReference type="AlphaFoldDB" id="A0A8H6VW16"/>
<evidence type="ECO:0000313" key="4">
    <source>
        <dbReference type="Proteomes" id="UP000613580"/>
    </source>
</evidence>
<evidence type="ECO:0000313" key="3">
    <source>
        <dbReference type="EMBL" id="KAF7290319.1"/>
    </source>
</evidence>
<dbReference type="EMBL" id="JACAZE010000026">
    <property type="protein sequence ID" value="KAF7290319.1"/>
    <property type="molecule type" value="Genomic_DNA"/>
</dbReference>
<accession>A0A8H6VW16</accession>
<evidence type="ECO:0000256" key="1">
    <source>
        <dbReference type="SAM" id="MobiDB-lite"/>
    </source>
</evidence>
<evidence type="ECO:0000256" key="2">
    <source>
        <dbReference type="SAM" id="SignalP"/>
    </source>
</evidence>
<protein>
    <submittedName>
        <fullName evidence="3">Uncharacterized protein</fullName>
    </submittedName>
</protein>
<reference evidence="3" key="1">
    <citation type="submission" date="2020-05" db="EMBL/GenBank/DDBJ databases">
        <title>Mycena genomes resolve the evolution of fungal bioluminescence.</title>
        <authorList>
            <person name="Tsai I.J."/>
        </authorList>
    </citation>
    <scope>NUCLEOTIDE SEQUENCE</scope>
    <source>
        <strain evidence="3">110903Hualien_Pintung</strain>
    </source>
</reference>
<comment type="caution">
    <text evidence="3">The sequence shown here is derived from an EMBL/GenBank/DDBJ whole genome shotgun (WGS) entry which is preliminary data.</text>
</comment>
<feature type="region of interest" description="Disordered" evidence="1">
    <location>
        <begin position="118"/>
        <end position="146"/>
    </location>
</feature>
<keyword evidence="2" id="KW-0732">Signal</keyword>
<dbReference type="Proteomes" id="UP000613580">
    <property type="component" value="Unassembled WGS sequence"/>
</dbReference>
<gene>
    <name evidence="3" type="ORF">HMN09_01289900</name>
</gene>
<name>A0A8H6VW16_MYCCL</name>
<keyword evidence="4" id="KW-1185">Reference proteome</keyword>